<dbReference type="EMBL" id="JAKCXM010000054">
    <property type="protein sequence ID" value="KAJ0404893.1"/>
    <property type="molecule type" value="Genomic_DNA"/>
</dbReference>
<accession>A0AAD5QCP2</accession>
<evidence type="ECO:0000256" key="7">
    <source>
        <dbReference type="ARBA" id="ARBA00022989"/>
    </source>
</evidence>
<comment type="catalytic activity">
    <reaction evidence="12">
        <text>Successive hydrolysis of beta-D-glucose units from the non-reducing ends of (1-&gt;3)-beta-D-glucans, releasing alpha-glucose.</text>
        <dbReference type="EC" id="3.2.1.58"/>
    </reaction>
</comment>
<dbReference type="SUPFAM" id="SSF51445">
    <property type="entry name" value="(Trans)glycosidases"/>
    <property type="match status" value="1"/>
</dbReference>
<evidence type="ECO:0000256" key="11">
    <source>
        <dbReference type="ARBA" id="ARBA00023316"/>
    </source>
</evidence>
<reference evidence="19" key="1">
    <citation type="submission" date="2021-12" db="EMBL/GenBank/DDBJ databases">
        <title>Prjna785345.</title>
        <authorList>
            <person name="Rujirawat T."/>
            <person name="Krajaejun T."/>
        </authorList>
    </citation>
    <scope>NUCLEOTIDE SEQUENCE</scope>
    <source>
        <strain evidence="19">Pi057C3</strain>
    </source>
</reference>
<dbReference type="EC" id="3.2.1.58" evidence="14"/>
<evidence type="ECO:0000256" key="1">
    <source>
        <dbReference type="ARBA" id="ARBA00004401"/>
    </source>
</evidence>
<dbReference type="FunFam" id="3.20.20.80:FF:000113">
    <property type="entry name" value="Glucan 1,3-beta-glucosidase"/>
    <property type="match status" value="1"/>
</dbReference>
<protein>
    <recommendedName>
        <fullName evidence="14">glucan 1,3-beta-glucosidase</fullName>
        <ecNumber evidence="14">3.2.1.58</ecNumber>
    </recommendedName>
    <alternativeName>
        <fullName evidence="15">Exo-1,3-beta-glucanase D</fullName>
    </alternativeName>
</protein>
<evidence type="ECO:0000313" key="19">
    <source>
        <dbReference type="EMBL" id="KAJ0404893.1"/>
    </source>
</evidence>
<evidence type="ECO:0000256" key="6">
    <source>
        <dbReference type="ARBA" id="ARBA00022968"/>
    </source>
</evidence>
<feature type="region of interest" description="Disordered" evidence="17">
    <location>
        <begin position="1"/>
        <end position="39"/>
    </location>
</feature>
<feature type="domain" description="Glycoside hydrolase family 5" evidence="18">
    <location>
        <begin position="142"/>
        <end position="412"/>
    </location>
</feature>
<name>A0AAD5QCP2_PYTIN</name>
<comment type="function">
    <text evidence="13">Glucosidase involved in the degradation of cellulosic biomass. Active on lichenan.</text>
</comment>
<keyword evidence="9" id="KW-0325">Glycoprotein</keyword>
<feature type="compositionally biased region" description="Polar residues" evidence="17">
    <location>
        <begin position="1"/>
        <end position="21"/>
    </location>
</feature>
<evidence type="ECO:0000256" key="12">
    <source>
        <dbReference type="ARBA" id="ARBA00036824"/>
    </source>
</evidence>
<evidence type="ECO:0000256" key="16">
    <source>
        <dbReference type="RuleBase" id="RU361153"/>
    </source>
</evidence>
<evidence type="ECO:0000256" key="10">
    <source>
        <dbReference type="ARBA" id="ARBA00023295"/>
    </source>
</evidence>
<dbReference type="Proteomes" id="UP001209570">
    <property type="component" value="Unassembled WGS sequence"/>
</dbReference>
<gene>
    <name evidence="19" type="ORF">P43SY_001805</name>
</gene>
<dbReference type="PANTHER" id="PTHR31297">
    <property type="entry name" value="GLUCAN ENDO-1,6-BETA-GLUCOSIDASE B"/>
    <property type="match status" value="1"/>
</dbReference>
<organism evidence="19 20">
    <name type="scientific">Pythium insidiosum</name>
    <name type="common">Pythiosis disease agent</name>
    <dbReference type="NCBI Taxonomy" id="114742"/>
    <lineage>
        <taxon>Eukaryota</taxon>
        <taxon>Sar</taxon>
        <taxon>Stramenopiles</taxon>
        <taxon>Oomycota</taxon>
        <taxon>Peronosporomycetes</taxon>
        <taxon>Pythiales</taxon>
        <taxon>Pythiaceae</taxon>
        <taxon>Pythium</taxon>
    </lineage>
</organism>
<dbReference type="InterPro" id="IPR017853">
    <property type="entry name" value="GH"/>
</dbReference>
<proteinExistence type="inferred from homology"/>
<evidence type="ECO:0000313" key="20">
    <source>
        <dbReference type="Proteomes" id="UP001209570"/>
    </source>
</evidence>
<evidence type="ECO:0000256" key="15">
    <source>
        <dbReference type="ARBA" id="ARBA00041260"/>
    </source>
</evidence>
<comment type="caution">
    <text evidence="19">The sequence shown here is derived from an EMBL/GenBank/DDBJ whole genome shotgun (WGS) entry which is preliminary data.</text>
</comment>
<dbReference type="GO" id="GO:0005886">
    <property type="term" value="C:plasma membrane"/>
    <property type="evidence" value="ECO:0007669"/>
    <property type="project" value="UniProtKB-SubCell"/>
</dbReference>
<dbReference type="Gene3D" id="3.20.20.80">
    <property type="entry name" value="Glycosidases"/>
    <property type="match status" value="1"/>
</dbReference>
<comment type="similarity">
    <text evidence="2 16">Belongs to the glycosyl hydrolase 5 (cellulase A) family.</text>
</comment>
<dbReference type="Pfam" id="PF00150">
    <property type="entry name" value="Cellulase"/>
    <property type="match status" value="1"/>
</dbReference>
<dbReference type="InterPro" id="IPR050386">
    <property type="entry name" value="Glycosyl_hydrolase_5"/>
</dbReference>
<evidence type="ECO:0000256" key="3">
    <source>
        <dbReference type="ARBA" id="ARBA00022475"/>
    </source>
</evidence>
<evidence type="ECO:0000256" key="4">
    <source>
        <dbReference type="ARBA" id="ARBA00022692"/>
    </source>
</evidence>
<evidence type="ECO:0000256" key="17">
    <source>
        <dbReference type="SAM" id="MobiDB-lite"/>
    </source>
</evidence>
<evidence type="ECO:0000256" key="8">
    <source>
        <dbReference type="ARBA" id="ARBA00023136"/>
    </source>
</evidence>
<keyword evidence="4" id="KW-0812">Transmembrane</keyword>
<evidence type="ECO:0000259" key="18">
    <source>
        <dbReference type="Pfam" id="PF00150"/>
    </source>
</evidence>
<keyword evidence="7" id="KW-1133">Transmembrane helix</keyword>
<dbReference type="GO" id="GO:0009986">
    <property type="term" value="C:cell surface"/>
    <property type="evidence" value="ECO:0007669"/>
    <property type="project" value="TreeGrafter"/>
</dbReference>
<dbReference type="AlphaFoldDB" id="A0AAD5QCP2"/>
<keyword evidence="20" id="KW-1185">Reference proteome</keyword>
<comment type="subcellular location">
    <subcellularLocation>
        <location evidence="1">Cell membrane</location>
        <topology evidence="1">Single-pass type II membrane protein</topology>
    </subcellularLocation>
</comment>
<keyword evidence="10 16" id="KW-0326">Glycosidase</keyword>
<dbReference type="PANTHER" id="PTHR31297:SF34">
    <property type="entry name" value="GLUCAN 1,3-BETA-GLUCOSIDASE 2"/>
    <property type="match status" value="1"/>
</dbReference>
<evidence type="ECO:0000256" key="9">
    <source>
        <dbReference type="ARBA" id="ARBA00023180"/>
    </source>
</evidence>
<keyword evidence="5 16" id="KW-0378">Hydrolase</keyword>
<evidence type="ECO:0000256" key="5">
    <source>
        <dbReference type="ARBA" id="ARBA00022801"/>
    </source>
</evidence>
<evidence type="ECO:0000256" key="13">
    <source>
        <dbReference type="ARBA" id="ARBA00037126"/>
    </source>
</evidence>
<keyword evidence="6" id="KW-0735">Signal-anchor</keyword>
<dbReference type="InterPro" id="IPR001547">
    <property type="entry name" value="Glyco_hydro_5"/>
</dbReference>
<evidence type="ECO:0000256" key="14">
    <source>
        <dbReference type="ARBA" id="ARBA00038929"/>
    </source>
</evidence>
<evidence type="ECO:0000256" key="2">
    <source>
        <dbReference type="ARBA" id="ARBA00005641"/>
    </source>
</evidence>
<dbReference type="GO" id="GO:0071555">
    <property type="term" value="P:cell wall organization"/>
    <property type="evidence" value="ECO:0007669"/>
    <property type="project" value="UniProtKB-KW"/>
</dbReference>
<keyword evidence="11" id="KW-0961">Cell wall biogenesis/degradation</keyword>
<dbReference type="GO" id="GO:0004338">
    <property type="term" value="F:glucan exo-1,3-beta-glucosidase activity"/>
    <property type="evidence" value="ECO:0007669"/>
    <property type="project" value="UniProtKB-EC"/>
</dbReference>
<keyword evidence="3" id="KW-1003">Cell membrane</keyword>
<sequence length="438" mass="49319">MTTAQGQGVSESFDSANTSWTPRDGGEGTVQAPVLDNSTTPGFINQVNDDNGTWPRNNDLTGISSPPSVQQREHVQYAIRSGRVQSRGVNLGGWLVAEYWMSKSSEIWKGVAEHDANSGEQTAFKKTPRDVAIARFQRHRDTFITEESIAAIAKAGLNTVRVPVGYWIVGFDKHDTSHRRQWQNYAPGGLEYLDRLIRVWAKRHNIAVIISMHAAKGSQNGADHSSPEEKDKSHWAHYSENVASTLDSVVFLAKRYKGDDAFLGIGLLNEPGGTTPNSQLYKYYEDAYQAIRVDGGNDCILTIAPRLWEQSADFMTHLLPGATNVWVEWHRYFVWGYEQASEDELLNSAIPKYRSDVDAWRQRSDKKMFIGEFSFATAGKFQNLDRLREFAQRQMEVLLGTVNGGWTFWSWRIDGDENGANPWSLQSMLRLGIFPSMS</sequence>
<dbReference type="GO" id="GO:0009251">
    <property type="term" value="P:glucan catabolic process"/>
    <property type="evidence" value="ECO:0007669"/>
    <property type="project" value="TreeGrafter"/>
</dbReference>
<dbReference type="GO" id="GO:0005576">
    <property type="term" value="C:extracellular region"/>
    <property type="evidence" value="ECO:0007669"/>
    <property type="project" value="TreeGrafter"/>
</dbReference>
<keyword evidence="8" id="KW-0472">Membrane</keyword>